<dbReference type="Proteomes" id="UP000236584">
    <property type="component" value="Plasmid unnamed1"/>
</dbReference>
<dbReference type="KEGG" id="srub:C2R22_22095"/>
<organism evidence="1 2">
    <name type="scientific">Salinigranum rubrum</name>
    <dbReference type="NCBI Taxonomy" id="755307"/>
    <lineage>
        <taxon>Archaea</taxon>
        <taxon>Methanobacteriati</taxon>
        <taxon>Methanobacteriota</taxon>
        <taxon>Stenosarchaea group</taxon>
        <taxon>Halobacteria</taxon>
        <taxon>Halobacteriales</taxon>
        <taxon>Haloferacaceae</taxon>
        <taxon>Salinigranum</taxon>
    </lineage>
</organism>
<accession>A0A2I8VST6</accession>
<evidence type="ECO:0008006" key="3">
    <source>
        <dbReference type="Google" id="ProtNLM"/>
    </source>
</evidence>
<sequence length="151" mass="16817">MFLSLGYEGAETYIQSGNVVFEAAETDQGVLREEIHDAIEDEFGYDISVMIRTGEELGDVVAGQPFDTPGEDGTKHYVTFLHKKPTDEQVDALLDAQNEAESFVVHDRAIYSELDKDALGDGRFTDAGKPLRMETTRRNWDVVTAVLKLSE</sequence>
<proteinExistence type="predicted"/>
<dbReference type="InterPro" id="IPR012545">
    <property type="entry name" value="DUF1697"/>
</dbReference>
<dbReference type="Pfam" id="PF08002">
    <property type="entry name" value="DUF1697"/>
    <property type="match status" value="1"/>
</dbReference>
<dbReference type="SUPFAM" id="SSF160379">
    <property type="entry name" value="SP0830-like"/>
    <property type="match status" value="1"/>
</dbReference>
<keyword evidence="1" id="KW-0614">Plasmid</keyword>
<dbReference type="PANTHER" id="PTHR36439">
    <property type="entry name" value="BLL4334 PROTEIN"/>
    <property type="match status" value="1"/>
</dbReference>
<dbReference type="EMBL" id="CP026310">
    <property type="protein sequence ID" value="AUV84249.1"/>
    <property type="molecule type" value="Genomic_DNA"/>
</dbReference>
<evidence type="ECO:0000313" key="1">
    <source>
        <dbReference type="EMBL" id="AUV84249.1"/>
    </source>
</evidence>
<gene>
    <name evidence="1" type="ORF">C2R22_22095</name>
</gene>
<keyword evidence="2" id="KW-1185">Reference proteome</keyword>
<dbReference type="PANTHER" id="PTHR36439:SF1">
    <property type="entry name" value="DUF1697 DOMAIN-CONTAINING PROTEIN"/>
    <property type="match status" value="1"/>
</dbReference>
<dbReference type="PIRSF" id="PIRSF008502">
    <property type="entry name" value="UCP008502"/>
    <property type="match status" value="1"/>
</dbReference>
<geneLocation type="plasmid" evidence="1">
    <name>unnamed1</name>
</geneLocation>
<reference evidence="1 2" key="1">
    <citation type="submission" date="2018-01" db="EMBL/GenBank/DDBJ databases">
        <title>Complete genome sequence of Salinigranum rubrum GX10T, an extremely halophilic archaeon isolated from a marine solar saltern.</title>
        <authorList>
            <person name="Han S."/>
        </authorList>
    </citation>
    <scope>NUCLEOTIDE SEQUENCE [LARGE SCALE GENOMIC DNA]</scope>
    <source>
        <strain evidence="1 2">GX10</strain>
        <plasmid evidence="2">Plasmid unnamed1</plasmid>
    </source>
</reference>
<dbReference type="AlphaFoldDB" id="A0A2I8VST6"/>
<name>A0A2I8VST6_9EURY</name>
<dbReference type="Gene3D" id="3.30.70.1280">
    <property type="entry name" value="SP0830-like domains"/>
    <property type="match status" value="1"/>
</dbReference>
<evidence type="ECO:0000313" key="2">
    <source>
        <dbReference type="Proteomes" id="UP000236584"/>
    </source>
</evidence>
<protein>
    <recommendedName>
        <fullName evidence="3">DUF1697 domain-containing protein</fullName>
    </recommendedName>
</protein>